<dbReference type="EMBL" id="JBBPBN010001992">
    <property type="protein sequence ID" value="KAK8476911.1"/>
    <property type="molecule type" value="Genomic_DNA"/>
</dbReference>
<keyword evidence="2" id="KW-1185">Reference proteome</keyword>
<comment type="caution">
    <text evidence="1">The sequence shown here is derived from an EMBL/GenBank/DDBJ whole genome shotgun (WGS) entry which is preliminary data.</text>
</comment>
<gene>
    <name evidence="1" type="ORF">V6N11_033097</name>
</gene>
<dbReference type="PANTHER" id="PTHR34189:SF13">
    <property type="entry name" value="TRANSMEMBRANE PROTEIN"/>
    <property type="match status" value="1"/>
</dbReference>
<proteinExistence type="predicted"/>
<dbReference type="PANTHER" id="PTHR34189">
    <property type="entry name" value="TRANSMEMBRANE PROTEIN"/>
    <property type="match status" value="1"/>
</dbReference>
<protein>
    <submittedName>
        <fullName evidence="1">Uncharacterized protein</fullName>
    </submittedName>
</protein>
<evidence type="ECO:0000313" key="1">
    <source>
        <dbReference type="EMBL" id="KAK8476911.1"/>
    </source>
</evidence>
<evidence type="ECO:0000313" key="2">
    <source>
        <dbReference type="Proteomes" id="UP001396334"/>
    </source>
</evidence>
<name>A0ABR1ZA61_9ROSI</name>
<organism evidence="1 2">
    <name type="scientific">Hibiscus sabdariffa</name>
    <name type="common">roselle</name>
    <dbReference type="NCBI Taxonomy" id="183260"/>
    <lineage>
        <taxon>Eukaryota</taxon>
        <taxon>Viridiplantae</taxon>
        <taxon>Streptophyta</taxon>
        <taxon>Embryophyta</taxon>
        <taxon>Tracheophyta</taxon>
        <taxon>Spermatophyta</taxon>
        <taxon>Magnoliopsida</taxon>
        <taxon>eudicotyledons</taxon>
        <taxon>Gunneridae</taxon>
        <taxon>Pentapetalae</taxon>
        <taxon>rosids</taxon>
        <taxon>malvids</taxon>
        <taxon>Malvales</taxon>
        <taxon>Malvaceae</taxon>
        <taxon>Malvoideae</taxon>
        <taxon>Hibiscus</taxon>
    </lineage>
</organism>
<sequence>MLRSSRGYRVSDELVVDSQPQSSDQQGSETVPLNRRLLPMFNPLSRAAEKERSRLRSAENAVHIIPFVLALCGFILLFFSGLESSA</sequence>
<accession>A0ABR1ZA61</accession>
<reference evidence="1 2" key="1">
    <citation type="journal article" date="2024" name="G3 (Bethesda)">
        <title>Genome assembly of Hibiscus sabdariffa L. provides insights into metabolisms of medicinal natural products.</title>
        <authorList>
            <person name="Kim T."/>
        </authorList>
    </citation>
    <scope>NUCLEOTIDE SEQUENCE [LARGE SCALE GENOMIC DNA]</scope>
    <source>
        <strain evidence="1">TK-2024</strain>
        <tissue evidence="1">Old leaves</tissue>
    </source>
</reference>
<dbReference type="Proteomes" id="UP001396334">
    <property type="component" value="Unassembled WGS sequence"/>
</dbReference>